<name>Q4PJG4_9BACT</name>
<dbReference type="AlphaFoldDB" id="Q4PJG4"/>
<evidence type="ECO:0000259" key="10">
    <source>
        <dbReference type="Pfam" id="PF01883"/>
    </source>
</evidence>
<evidence type="ECO:0000256" key="5">
    <source>
        <dbReference type="ARBA" id="ARBA00022840"/>
    </source>
</evidence>
<dbReference type="SUPFAM" id="SSF117916">
    <property type="entry name" value="Fe-S cluster assembly (FSCA) domain-like"/>
    <property type="match status" value="1"/>
</dbReference>
<evidence type="ECO:0000256" key="4">
    <source>
        <dbReference type="ARBA" id="ARBA00022741"/>
    </source>
</evidence>
<evidence type="ECO:0000256" key="3">
    <source>
        <dbReference type="ARBA" id="ARBA00022723"/>
    </source>
</evidence>
<evidence type="ECO:0000256" key="6">
    <source>
        <dbReference type="ARBA" id="ARBA00023004"/>
    </source>
</evidence>
<dbReference type="EMBL" id="DQ088847">
    <property type="protein sequence ID" value="AAY82813.1"/>
    <property type="molecule type" value="Genomic_DNA"/>
</dbReference>
<comment type="function">
    <text evidence="9">Binds and transfers iron-sulfur (Fe-S) clusters to target apoproteins. Can hydrolyze ATP.</text>
</comment>
<keyword evidence="3 9" id="KW-0479">Metal-binding</keyword>
<dbReference type="GO" id="GO:0016887">
    <property type="term" value="F:ATP hydrolysis activity"/>
    <property type="evidence" value="ECO:0007669"/>
    <property type="project" value="UniProtKB-UniRule"/>
</dbReference>
<dbReference type="Pfam" id="PF10609">
    <property type="entry name" value="ParA"/>
    <property type="match status" value="1"/>
</dbReference>
<organism evidence="11">
    <name type="scientific">uncultured bacterium MedeBAC46A06</name>
    <dbReference type="NCBI Taxonomy" id="332275"/>
    <lineage>
        <taxon>Bacteria</taxon>
        <taxon>environmental samples</taxon>
    </lineage>
</organism>
<proteinExistence type="inferred from homology"/>
<dbReference type="PANTHER" id="PTHR42961:SF2">
    <property type="entry name" value="IRON-SULFUR PROTEIN NUBPL"/>
    <property type="match status" value="1"/>
</dbReference>
<dbReference type="PANTHER" id="PTHR42961">
    <property type="entry name" value="IRON-SULFUR PROTEIN NUBPL"/>
    <property type="match status" value="1"/>
</dbReference>
<dbReference type="InterPro" id="IPR000808">
    <property type="entry name" value="Mrp-like_CS"/>
</dbReference>
<comment type="similarity">
    <text evidence="2">In the C-terminal section; belongs to the Mrp/NBP35 ATP-binding proteins family.</text>
</comment>
<dbReference type="Pfam" id="PF01883">
    <property type="entry name" value="FeS_assembly_P"/>
    <property type="match status" value="1"/>
</dbReference>
<dbReference type="InterPro" id="IPR002744">
    <property type="entry name" value="MIP18-like"/>
</dbReference>
<dbReference type="HAMAP" id="MF_02040">
    <property type="entry name" value="Mrp_NBP35"/>
    <property type="match status" value="1"/>
</dbReference>
<dbReference type="InterPro" id="IPR034904">
    <property type="entry name" value="FSCA_dom_sf"/>
</dbReference>
<comment type="similarity">
    <text evidence="1">In the N-terminal section; belongs to the MIP18 family.</text>
</comment>
<dbReference type="GO" id="GO:0005524">
    <property type="term" value="F:ATP binding"/>
    <property type="evidence" value="ECO:0007669"/>
    <property type="project" value="UniProtKB-UniRule"/>
</dbReference>
<dbReference type="CDD" id="cd02037">
    <property type="entry name" value="Mrp_NBP35"/>
    <property type="match status" value="1"/>
</dbReference>
<dbReference type="InterPro" id="IPR044304">
    <property type="entry name" value="NUBPL-like"/>
</dbReference>
<dbReference type="InterPro" id="IPR033756">
    <property type="entry name" value="YlxH/NBP35"/>
</dbReference>
<feature type="domain" description="MIP18 family-like" evidence="10">
    <location>
        <begin position="15"/>
        <end position="86"/>
    </location>
</feature>
<keyword evidence="4 9" id="KW-0547">Nucleotide-binding</keyword>
<feature type="binding site" evidence="9">
    <location>
        <begin position="132"/>
        <end position="139"/>
    </location>
    <ligand>
        <name>ATP</name>
        <dbReference type="ChEBI" id="CHEBI:30616"/>
    </ligand>
</feature>
<dbReference type="GO" id="GO:0140663">
    <property type="term" value="F:ATP-dependent FeS chaperone activity"/>
    <property type="evidence" value="ECO:0007669"/>
    <property type="project" value="InterPro"/>
</dbReference>
<sequence>MRCSRHRATMADITEDDVIAALSEVVDPSQGRSVVELGMVSAIHIKQSNISFALEVPAHRGPAMEPVRKAAETAARAIPGVTSATVVVTAHSGAGAGGGEAANEAAEDGADDGVIEKVHDIKIRRFVAVASGKGGVGKSTTAVNLAIALRLEGLRVGLLDADVYGPSLPRMLGVSGRPASAGGDMVRPLENYGVHLMSMGLLVPDDTAMIWRGPMVQSALTQMLDSVAWGTLDVIVIDLPPGTGDIQISLAQQVNLTGAVVVSTPQDIALLDVVKAITMFDKAEVPILGMVQNMAYWACPDCGRTDHIFGDGGVADEAGKRGIELLGEIPLSLEVRTGGDSGTPVVVASPRSEQAKTYRSIARRLMEVADLQRMDEEEEA</sequence>
<accession>Q4PJG4</accession>
<keyword evidence="5 9" id="KW-0067">ATP-binding</keyword>
<evidence type="ECO:0000256" key="7">
    <source>
        <dbReference type="ARBA" id="ARBA00023014"/>
    </source>
</evidence>
<evidence type="ECO:0000256" key="2">
    <source>
        <dbReference type="ARBA" id="ARBA00008205"/>
    </source>
</evidence>
<evidence type="ECO:0000256" key="1">
    <source>
        <dbReference type="ARBA" id="ARBA00007352"/>
    </source>
</evidence>
<comment type="subunit">
    <text evidence="9">Homodimer.</text>
</comment>
<dbReference type="SUPFAM" id="SSF52540">
    <property type="entry name" value="P-loop containing nucleoside triphosphate hydrolases"/>
    <property type="match status" value="1"/>
</dbReference>
<protein>
    <recommendedName>
        <fullName evidence="9">Iron-sulfur cluster carrier protein</fullName>
    </recommendedName>
</protein>
<dbReference type="PROSITE" id="PS01215">
    <property type="entry name" value="MRP"/>
    <property type="match status" value="1"/>
</dbReference>
<dbReference type="Gene3D" id="3.30.300.130">
    <property type="entry name" value="Fe-S cluster assembly (FSCA)"/>
    <property type="match status" value="1"/>
</dbReference>
<evidence type="ECO:0000256" key="8">
    <source>
        <dbReference type="ARBA" id="ARBA00024036"/>
    </source>
</evidence>
<evidence type="ECO:0000313" key="11">
    <source>
        <dbReference type="EMBL" id="AAY82813.1"/>
    </source>
</evidence>
<dbReference type="InterPro" id="IPR019591">
    <property type="entry name" value="Mrp/NBP35_ATP-bd"/>
</dbReference>
<dbReference type="Gene3D" id="3.40.50.300">
    <property type="entry name" value="P-loop containing nucleotide triphosphate hydrolases"/>
    <property type="match status" value="1"/>
</dbReference>
<keyword evidence="9" id="KW-0378">Hydrolase</keyword>
<dbReference type="InterPro" id="IPR027417">
    <property type="entry name" value="P-loop_NTPase"/>
</dbReference>
<dbReference type="GO" id="GO:0016226">
    <property type="term" value="P:iron-sulfur cluster assembly"/>
    <property type="evidence" value="ECO:0007669"/>
    <property type="project" value="InterPro"/>
</dbReference>
<keyword evidence="6 9" id="KW-0408">Iron</keyword>
<reference evidence="11" key="1">
    <citation type="journal article" date="2005" name="PLoS Biol.">
        <title>New insights into metabolic properties of marine bacteria encoding proteorhodopsins.</title>
        <authorList>
            <person name="Sabehi G."/>
            <person name="Loy A."/>
            <person name="Jung K.H."/>
            <person name="Partha R."/>
            <person name="Spudich J.L."/>
            <person name="Isaacson T."/>
            <person name="Hirschberg J."/>
            <person name="Wagner M."/>
            <person name="Beja O."/>
        </authorList>
    </citation>
    <scope>NUCLEOTIDE SEQUENCE</scope>
</reference>
<dbReference type="GO" id="GO:0051539">
    <property type="term" value="F:4 iron, 4 sulfur cluster binding"/>
    <property type="evidence" value="ECO:0007669"/>
    <property type="project" value="TreeGrafter"/>
</dbReference>
<dbReference type="FunFam" id="3.40.50.300:FF:000418">
    <property type="entry name" value="Iron-sulfur cluster carrier protein"/>
    <property type="match status" value="1"/>
</dbReference>
<keyword evidence="7 9" id="KW-0411">Iron-sulfur</keyword>
<dbReference type="GO" id="GO:0046872">
    <property type="term" value="F:metal ion binding"/>
    <property type="evidence" value="ECO:0007669"/>
    <property type="project" value="UniProtKB-KW"/>
</dbReference>
<evidence type="ECO:0000256" key="9">
    <source>
        <dbReference type="HAMAP-Rule" id="MF_02040"/>
    </source>
</evidence>
<comment type="similarity">
    <text evidence="8 9">Belongs to the Mrp/NBP35 ATP-binding proteins family.</text>
</comment>